<evidence type="ECO:0000256" key="1">
    <source>
        <dbReference type="SAM" id="MobiDB-lite"/>
    </source>
</evidence>
<dbReference type="EMBL" id="VUOC01000004">
    <property type="protein sequence ID" value="KAA2239680.1"/>
    <property type="molecule type" value="Genomic_DNA"/>
</dbReference>
<keyword evidence="3" id="KW-1185">Reference proteome</keyword>
<comment type="caution">
    <text evidence="2">The sequence shown here is derived from an EMBL/GenBank/DDBJ whole genome shotgun (WGS) entry which is preliminary data.</text>
</comment>
<proteinExistence type="predicted"/>
<name>A0A5B2VM08_9BACT</name>
<organism evidence="2 3">
    <name type="scientific">Chitinophaga agrisoli</name>
    <dbReference type="NCBI Taxonomy" id="2607653"/>
    <lineage>
        <taxon>Bacteria</taxon>
        <taxon>Pseudomonadati</taxon>
        <taxon>Bacteroidota</taxon>
        <taxon>Chitinophagia</taxon>
        <taxon>Chitinophagales</taxon>
        <taxon>Chitinophagaceae</taxon>
        <taxon>Chitinophaga</taxon>
    </lineage>
</organism>
<feature type="region of interest" description="Disordered" evidence="1">
    <location>
        <begin position="1"/>
        <end position="56"/>
    </location>
</feature>
<gene>
    <name evidence="2" type="ORF">F0L74_26165</name>
</gene>
<dbReference type="Proteomes" id="UP000324611">
    <property type="component" value="Unassembled WGS sequence"/>
</dbReference>
<evidence type="ECO:0000313" key="2">
    <source>
        <dbReference type="EMBL" id="KAA2239680.1"/>
    </source>
</evidence>
<accession>A0A5B2VM08</accession>
<dbReference type="RefSeq" id="WP_149840858.1">
    <property type="nucleotide sequence ID" value="NZ_VUOC01000004.1"/>
</dbReference>
<dbReference type="AlphaFoldDB" id="A0A5B2VM08"/>
<protein>
    <submittedName>
        <fullName evidence="2">Uncharacterized protein</fullName>
    </submittedName>
</protein>
<evidence type="ECO:0000313" key="3">
    <source>
        <dbReference type="Proteomes" id="UP000324611"/>
    </source>
</evidence>
<feature type="compositionally biased region" description="Polar residues" evidence="1">
    <location>
        <begin position="15"/>
        <end position="29"/>
    </location>
</feature>
<sequence length="429" mass="46761">MQQLMENPAAKGRNRTYTTSGNIPNNQNDFADPLRNAANGPNGFIKPVRSGHAASNQSGFADPVLLRSTTGNGMANPLRSANATNQSGLTRLKCLLGAALCIALLSPVLSFARTDNRSAIHAASDAELNIRFDSKSGKMSIKATDATVTELVAKLEAAYQIHLFVMDVDMDTKVTCDVKEQFIDDALREALPATARFFYRFNKADEELEDRKPAALQVRSRAAVAPAIQKARLKAQPAAMDIKPTEAAVTEKRVARMAMVASPAGNMPVKLATTSIRAQNLAQPVTVQQADDYYVKVVVKVTPNGYEPVSYTRIQGDLVEDSTATGDFVYQLKDNGREVYTGSFQDPLELHAYSQDGNHKVLQAKENYISITLPKQVLDKNAVQAPSLEFSKLRGEAVQDNRNIKRLQAGALQRKGVISADALRKVMPR</sequence>
<reference evidence="2 3" key="1">
    <citation type="submission" date="2019-09" db="EMBL/GenBank/DDBJ databases">
        <title>Chitinophaga ginsengihumi sp. nov., isolated from soil of ginseng rhizosphere.</title>
        <authorList>
            <person name="Lee J."/>
        </authorList>
    </citation>
    <scope>NUCLEOTIDE SEQUENCE [LARGE SCALE GENOMIC DNA]</scope>
    <source>
        <strain evidence="2 3">BN140078</strain>
    </source>
</reference>
<reference evidence="2 3" key="2">
    <citation type="submission" date="2019-09" db="EMBL/GenBank/DDBJ databases">
        <authorList>
            <person name="Jin C."/>
        </authorList>
    </citation>
    <scope>NUCLEOTIDE SEQUENCE [LARGE SCALE GENOMIC DNA]</scope>
    <source>
        <strain evidence="2 3">BN140078</strain>
    </source>
</reference>